<dbReference type="PANTHER" id="PTHR48023">
    <property type="entry name" value="D-XYLOSE-PROTON SYMPORTER-LIKE 2"/>
    <property type="match status" value="1"/>
</dbReference>
<organism evidence="17">
    <name type="scientific">Alexandrium monilatum</name>
    <dbReference type="NCBI Taxonomy" id="311494"/>
    <lineage>
        <taxon>Eukaryota</taxon>
        <taxon>Sar</taxon>
        <taxon>Alveolata</taxon>
        <taxon>Dinophyceae</taxon>
        <taxon>Gonyaulacales</taxon>
        <taxon>Pyrocystaceae</taxon>
        <taxon>Alexandrium</taxon>
    </lineage>
</organism>
<feature type="transmembrane region" description="Helical" evidence="15">
    <location>
        <begin position="7"/>
        <end position="28"/>
    </location>
</feature>
<dbReference type="InterPro" id="IPR020846">
    <property type="entry name" value="MFS_dom"/>
</dbReference>
<comment type="catalytic activity">
    <reaction evidence="11">
        <text>D-mannose(out) = D-mannose(in)</text>
        <dbReference type="Rhea" id="RHEA:78391"/>
        <dbReference type="ChEBI" id="CHEBI:4208"/>
    </reaction>
    <physiologicalReaction direction="left-to-right" evidence="11">
        <dbReference type="Rhea" id="RHEA:78392"/>
    </physiologicalReaction>
</comment>
<comment type="catalytic activity">
    <reaction evidence="8">
        <text>D-galactose(in) = D-galactose(out)</text>
        <dbReference type="Rhea" id="RHEA:34915"/>
        <dbReference type="ChEBI" id="CHEBI:4139"/>
    </reaction>
    <physiologicalReaction direction="right-to-left" evidence="8">
        <dbReference type="Rhea" id="RHEA:34917"/>
    </physiologicalReaction>
</comment>
<evidence type="ECO:0000256" key="7">
    <source>
        <dbReference type="ARBA" id="ARBA00023136"/>
    </source>
</evidence>
<feature type="transmembrane region" description="Helical" evidence="15">
    <location>
        <begin position="338"/>
        <end position="360"/>
    </location>
</feature>
<gene>
    <name evidence="17" type="ORF">AMON00008_LOCUS29015</name>
</gene>
<evidence type="ECO:0000256" key="15">
    <source>
        <dbReference type="SAM" id="Phobius"/>
    </source>
</evidence>
<feature type="domain" description="Major facilitator superfamily (MFS) profile" evidence="16">
    <location>
        <begin position="13"/>
        <end position="505"/>
    </location>
</feature>
<feature type="transmembrane region" description="Helical" evidence="15">
    <location>
        <begin position="158"/>
        <end position="177"/>
    </location>
</feature>
<feature type="transmembrane region" description="Helical" evidence="15">
    <location>
        <begin position="189"/>
        <end position="208"/>
    </location>
</feature>
<feature type="transmembrane region" description="Helical" evidence="15">
    <location>
        <begin position="303"/>
        <end position="326"/>
    </location>
</feature>
<feature type="transmembrane region" description="Helical" evidence="15">
    <location>
        <begin position="71"/>
        <end position="90"/>
    </location>
</feature>
<feature type="transmembrane region" description="Helical" evidence="15">
    <location>
        <begin position="413"/>
        <end position="439"/>
    </location>
</feature>
<reference evidence="17" key="1">
    <citation type="submission" date="2021-01" db="EMBL/GenBank/DDBJ databases">
        <authorList>
            <person name="Corre E."/>
            <person name="Pelletier E."/>
            <person name="Niang G."/>
            <person name="Scheremetjew M."/>
            <person name="Finn R."/>
            <person name="Kale V."/>
            <person name="Holt S."/>
            <person name="Cochrane G."/>
            <person name="Meng A."/>
            <person name="Brown T."/>
            <person name="Cohen L."/>
        </authorList>
    </citation>
    <scope>NUCLEOTIDE SEQUENCE</scope>
    <source>
        <strain evidence="17">CCMP3105</strain>
    </source>
</reference>
<evidence type="ECO:0000256" key="13">
    <source>
        <dbReference type="ARBA" id="ARBA00044710"/>
    </source>
</evidence>
<evidence type="ECO:0000256" key="6">
    <source>
        <dbReference type="ARBA" id="ARBA00022989"/>
    </source>
</evidence>
<keyword evidence="5 15" id="KW-0812">Transmembrane</keyword>
<sequence length="518" mass="55347">MEQTGHLLNVWWSFAFISAGGLLFGYLIGINSNVIAEGQLQCSASYTGPAGTWSSWGYGQCYHLTPPAQGVISSLNLVGACASSLVCFRYADSIGRKMEMQIAGTLYCIGSVFAAAVPMLWGVYVGLLTYGLGIGFAMHAAPVYIAEISPTEVRGMLVSCKEAVIVLGIFLGFLSGWSCSALGSGGWRLMILCSGVLALVMLMGIAGVPQSPRFLALRVASRGRGEGEDEAVEAERKEAISALQFLRRASAEEVEQELETILQDVKVSLADQEDAEALPLLRPPASPSRWTGKLRAFQYPRPMILGCGLVVLEQVTGQPSVLYFATKIFLCAGFGNSAALPSVGIGLVKLIATLITVWKVDDYGRRLLLFVGISMMALALALLTWSFSCSYCRTGIAITACPSNDIVLPQGHATMAVVALMLYVSGYQVGFGPIAWLMISEIFPLKVRGSAFSVAILVNFASNIAMTIATPILMDLLMPAGLFGIFLGLACASLAFVYFVVPETRGKSLEEIEAIMRV</sequence>
<evidence type="ECO:0000256" key="11">
    <source>
        <dbReference type="ARBA" id="ARBA00044662"/>
    </source>
</evidence>
<dbReference type="InterPro" id="IPR036259">
    <property type="entry name" value="MFS_trans_sf"/>
</dbReference>
<dbReference type="EMBL" id="HBNR01041783">
    <property type="protein sequence ID" value="CAE4600989.1"/>
    <property type="molecule type" value="Transcribed_RNA"/>
</dbReference>
<evidence type="ECO:0000256" key="5">
    <source>
        <dbReference type="ARBA" id="ARBA00022692"/>
    </source>
</evidence>
<comment type="catalytic activity">
    <reaction evidence="13">
        <text>D-fructose(out) = D-fructose(in)</text>
        <dbReference type="Rhea" id="RHEA:60372"/>
        <dbReference type="ChEBI" id="CHEBI:37721"/>
    </reaction>
    <physiologicalReaction direction="left-to-right" evidence="13">
        <dbReference type="Rhea" id="RHEA:60373"/>
    </physiologicalReaction>
</comment>
<evidence type="ECO:0000256" key="3">
    <source>
        <dbReference type="ARBA" id="ARBA00011738"/>
    </source>
</evidence>
<feature type="transmembrane region" description="Helical" evidence="15">
    <location>
        <begin position="451"/>
        <end position="474"/>
    </location>
</feature>
<evidence type="ECO:0000256" key="2">
    <source>
        <dbReference type="ARBA" id="ARBA00010992"/>
    </source>
</evidence>
<proteinExistence type="inferred from homology"/>
<keyword evidence="4" id="KW-0813">Transport</keyword>
<dbReference type="InterPro" id="IPR003663">
    <property type="entry name" value="Sugar/inositol_transpt"/>
</dbReference>
<dbReference type="PROSITE" id="PS50850">
    <property type="entry name" value="MFS"/>
    <property type="match status" value="1"/>
</dbReference>
<keyword evidence="7 15" id="KW-0472">Membrane</keyword>
<comment type="subunit">
    <text evidence="3">Homodimer.</text>
</comment>
<dbReference type="GO" id="GO:0022857">
    <property type="term" value="F:transmembrane transporter activity"/>
    <property type="evidence" value="ECO:0007669"/>
    <property type="project" value="InterPro"/>
</dbReference>
<feature type="transmembrane region" description="Helical" evidence="15">
    <location>
        <begin position="102"/>
        <end position="121"/>
    </location>
</feature>
<evidence type="ECO:0000256" key="10">
    <source>
        <dbReference type="ARBA" id="ARBA00044656"/>
    </source>
</evidence>
<dbReference type="PRINTS" id="PR00171">
    <property type="entry name" value="SUGRTRNSPORT"/>
</dbReference>
<evidence type="ECO:0000256" key="8">
    <source>
        <dbReference type="ARBA" id="ARBA00044637"/>
    </source>
</evidence>
<feature type="transmembrane region" description="Helical" evidence="15">
    <location>
        <begin position="480"/>
        <end position="501"/>
    </location>
</feature>
<protein>
    <recommendedName>
        <fullName evidence="14">Hexose transporter 1</fullName>
    </recommendedName>
</protein>
<dbReference type="AlphaFoldDB" id="A0A7S4R1R3"/>
<evidence type="ECO:0000256" key="1">
    <source>
        <dbReference type="ARBA" id="ARBA00004141"/>
    </source>
</evidence>
<dbReference type="SUPFAM" id="SSF103473">
    <property type="entry name" value="MFS general substrate transporter"/>
    <property type="match status" value="1"/>
</dbReference>
<accession>A0A7S4R1R3</accession>
<feature type="transmembrane region" description="Helical" evidence="15">
    <location>
        <begin position="127"/>
        <end position="146"/>
    </location>
</feature>
<dbReference type="Gene3D" id="1.20.1250.20">
    <property type="entry name" value="MFS general substrate transporter like domains"/>
    <property type="match status" value="1"/>
</dbReference>
<comment type="subcellular location">
    <subcellularLocation>
        <location evidence="1">Membrane</location>
        <topology evidence="1">Multi-pass membrane protein</topology>
    </subcellularLocation>
</comment>
<comment type="catalytic activity">
    <reaction evidence="10">
        <text>D-xylose(out) = D-xylose(in)</text>
        <dbReference type="Rhea" id="RHEA:78427"/>
        <dbReference type="ChEBI" id="CHEBI:53455"/>
    </reaction>
    <physiologicalReaction direction="left-to-right" evidence="10">
        <dbReference type="Rhea" id="RHEA:78428"/>
    </physiologicalReaction>
</comment>
<dbReference type="InterPro" id="IPR005828">
    <property type="entry name" value="MFS_sugar_transport-like"/>
</dbReference>
<evidence type="ECO:0000259" key="16">
    <source>
        <dbReference type="PROSITE" id="PS50850"/>
    </source>
</evidence>
<dbReference type="PANTHER" id="PTHR48023:SF4">
    <property type="entry name" value="D-XYLOSE-PROTON SYMPORTER-LIKE 2"/>
    <property type="match status" value="1"/>
</dbReference>
<keyword evidence="6 15" id="KW-1133">Transmembrane helix</keyword>
<dbReference type="Pfam" id="PF00083">
    <property type="entry name" value="Sugar_tr"/>
    <property type="match status" value="1"/>
</dbReference>
<dbReference type="InterPro" id="IPR050820">
    <property type="entry name" value="MFS_Sugar_Transporter"/>
</dbReference>
<comment type="similarity">
    <text evidence="2">Belongs to the major facilitator superfamily. Sugar transporter (TC 2.A.1.1) family.</text>
</comment>
<evidence type="ECO:0000256" key="9">
    <source>
        <dbReference type="ARBA" id="ARBA00044648"/>
    </source>
</evidence>
<evidence type="ECO:0000256" key="14">
    <source>
        <dbReference type="ARBA" id="ARBA00044780"/>
    </source>
</evidence>
<dbReference type="GO" id="GO:0016020">
    <property type="term" value="C:membrane"/>
    <property type="evidence" value="ECO:0007669"/>
    <property type="project" value="UniProtKB-SubCell"/>
</dbReference>
<comment type="catalytic activity">
    <reaction evidence="9">
        <text>D-glucose(out) = D-glucose(in)</text>
        <dbReference type="Rhea" id="RHEA:60376"/>
        <dbReference type="ChEBI" id="CHEBI:4167"/>
    </reaction>
    <physiologicalReaction direction="left-to-right" evidence="9">
        <dbReference type="Rhea" id="RHEA:60377"/>
    </physiologicalReaction>
</comment>
<feature type="transmembrane region" description="Helical" evidence="15">
    <location>
        <begin position="367"/>
        <end position="387"/>
    </location>
</feature>
<evidence type="ECO:0000256" key="4">
    <source>
        <dbReference type="ARBA" id="ARBA00022448"/>
    </source>
</evidence>
<evidence type="ECO:0000313" key="17">
    <source>
        <dbReference type="EMBL" id="CAE4600989.1"/>
    </source>
</evidence>
<evidence type="ECO:0000256" key="12">
    <source>
        <dbReference type="ARBA" id="ARBA00044668"/>
    </source>
</evidence>
<comment type="catalytic activity">
    <reaction evidence="12">
        <text>D-glucosamine(out) = D-glucosamine(in)</text>
        <dbReference type="Rhea" id="RHEA:78423"/>
        <dbReference type="ChEBI" id="CHEBI:58723"/>
    </reaction>
    <physiologicalReaction direction="left-to-right" evidence="12">
        <dbReference type="Rhea" id="RHEA:78424"/>
    </physiologicalReaction>
</comment>
<dbReference type="GO" id="GO:1904659">
    <property type="term" value="P:D-glucose transmembrane transport"/>
    <property type="evidence" value="ECO:0007669"/>
    <property type="project" value="TreeGrafter"/>
</dbReference>
<name>A0A7S4R1R3_9DINO</name>